<gene>
    <name evidence="1" type="ORF">SPARVUS_LOCUS15447446</name>
</gene>
<sequence>MGGGDKGAREQEVIGGAECTVWVIFGDKIGDVIWGQSYRWLLYVIVNVLNFIHWAMGSQWREWQRGVEDTE</sequence>
<comment type="caution">
    <text evidence="1">The sequence shown here is derived from an EMBL/GenBank/DDBJ whole genome shotgun (WGS) entry which is preliminary data.</text>
</comment>
<evidence type="ECO:0000313" key="2">
    <source>
        <dbReference type="Proteomes" id="UP001162483"/>
    </source>
</evidence>
<dbReference type="Proteomes" id="UP001162483">
    <property type="component" value="Unassembled WGS sequence"/>
</dbReference>
<proteinExistence type="predicted"/>
<dbReference type="EMBL" id="CATNWA010020122">
    <property type="protein sequence ID" value="CAI9616793.1"/>
    <property type="molecule type" value="Genomic_DNA"/>
</dbReference>
<reference evidence="1" key="1">
    <citation type="submission" date="2023-05" db="EMBL/GenBank/DDBJ databases">
        <authorList>
            <person name="Stuckert A."/>
        </authorList>
    </citation>
    <scope>NUCLEOTIDE SEQUENCE</scope>
</reference>
<organism evidence="1 2">
    <name type="scientific">Staurois parvus</name>
    <dbReference type="NCBI Taxonomy" id="386267"/>
    <lineage>
        <taxon>Eukaryota</taxon>
        <taxon>Metazoa</taxon>
        <taxon>Chordata</taxon>
        <taxon>Craniata</taxon>
        <taxon>Vertebrata</taxon>
        <taxon>Euteleostomi</taxon>
        <taxon>Amphibia</taxon>
        <taxon>Batrachia</taxon>
        <taxon>Anura</taxon>
        <taxon>Neobatrachia</taxon>
        <taxon>Ranoidea</taxon>
        <taxon>Ranidae</taxon>
        <taxon>Staurois</taxon>
    </lineage>
</organism>
<protein>
    <submittedName>
        <fullName evidence="1">Uncharacterized protein</fullName>
    </submittedName>
</protein>
<name>A0ABN9H7W8_9NEOB</name>
<keyword evidence="2" id="KW-1185">Reference proteome</keyword>
<accession>A0ABN9H7W8</accession>
<evidence type="ECO:0000313" key="1">
    <source>
        <dbReference type="EMBL" id="CAI9616793.1"/>
    </source>
</evidence>